<protein>
    <submittedName>
        <fullName evidence="1">Uncharacterized protein</fullName>
    </submittedName>
</protein>
<dbReference type="EMBL" id="WHZZ01000012">
    <property type="protein sequence ID" value="MQL50102.1"/>
    <property type="molecule type" value="Genomic_DNA"/>
</dbReference>
<proteinExistence type="predicted"/>
<comment type="caution">
    <text evidence="1">The sequence shown here is derived from an EMBL/GenBank/DDBJ whole genome shotgun (WGS) entry which is preliminary data.</text>
</comment>
<organism evidence="1 2">
    <name type="scientific">Photorhabdus khanii</name>
    <dbReference type="NCBI Taxonomy" id="1004150"/>
    <lineage>
        <taxon>Bacteria</taxon>
        <taxon>Pseudomonadati</taxon>
        <taxon>Pseudomonadota</taxon>
        <taxon>Gammaproteobacteria</taxon>
        <taxon>Enterobacterales</taxon>
        <taxon>Morganellaceae</taxon>
        <taxon>Photorhabdus</taxon>
    </lineage>
</organism>
<gene>
    <name evidence="1" type="ORF">GEA64_19965</name>
</gene>
<accession>A0A7C9KFR4</accession>
<dbReference type="Proteomes" id="UP000481739">
    <property type="component" value="Unassembled WGS sequence"/>
</dbReference>
<name>A0A7C9KFR4_9GAMM</name>
<evidence type="ECO:0000313" key="1">
    <source>
        <dbReference type="EMBL" id="MQL50102.1"/>
    </source>
</evidence>
<sequence length="147" mass="16446">MTNTPFSMLSCAFRARLVKTWIMSSGLSAVTGAELIHKVALENGFIRREKPVPGSALAEWSKKQSTPLWAALAALMLLLEKGWFPLNNEEWAGFASLFIKMQKSKNLDELLDTLPEKFDKPIAAGWISAAIEEDECYKIIKSKRIAM</sequence>
<evidence type="ECO:0000313" key="2">
    <source>
        <dbReference type="Proteomes" id="UP000481739"/>
    </source>
</evidence>
<dbReference type="RefSeq" id="WP_152963865.1">
    <property type="nucleotide sequence ID" value="NZ_CAWOZU010000003.1"/>
</dbReference>
<dbReference type="AlphaFoldDB" id="A0A7C9KFR4"/>
<reference evidence="1 2" key="1">
    <citation type="journal article" date="2019" name="Nature">
        <title>A new antibiotic selectively kills Gram-negative pathogens.</title>
        <authorList>
            <person name="Imai Y."/>
            <person name="Meyer K.J."/>
            <person name="Iinishi A."/>
            <person name="Favre-Godal Q."/>
            <person name="Green R."/>
            <person name="Manuse S."/>
            <person name="Caboni M."/>
            <person name="Mori M."/>
            <person name="Niles S."/>
            <person name="Ghiglieri M."/>
            <person name="Honrao C."/>
            <person name="Ma X."/>
            <person name="Guo J.J."/>
            <person name="Makriyannis A."/>
            <person name="Linares-Otoya L."/>
            <person name="Boehringer N."/>
            <person name="Wuisan Z.G."/>
            <person name="Kaur H."/>
            <person name="Wu R."/>
            <person name="Mateus A."/>
            <person name="Typas A."/>
            <person name="Savitski M.M."/>
            <person name="Espinoza J.L."/>
            <person name="O'Rourke A."/>
            <person name="Nelson K.E."/>
            <person name="Hiller S."/>
            <person name="Noinaj N."/>
            <person name="Schaeberle T.F."/>
            <person name="D'Onofrio A."/>
            <person name="Lewis K."/>
        </authorList>
    </citation>
    <scope>NUCLEOTIDE SEQUENCE [LARGE SCALE GENOMIC DNA]</scope>
    <source>
        <strain evidence="1 2">HGB 1456</strain>
    </source>
</reference>